<dbReference type="STRING" id="1314776.A0A165Z4Q2"/>
<dbReference type="InterPro" id="IPR036465">
    <property type="entry name" value="vWFA_dom_sf"/>
</dbReference>
<dbReference type="Pfam" id="PF08487">
    <property type="entry name" value="VIT"/>
    <property type="match status" value="1"/>
</dbReference>
<dbReference type="EMBL" id="KV428210">
    <property type="protein sequence ID" value="KZT33934.1"/>
    <property type="molecule type" value="Genomic_DNA"/>
</dbReference>
<dbReference type="PANTHER" id="PTHR45737">
    <property type="entry name" value="VON WILLEBRAND FACTOR A DOMAIN-CONTAINING PROTEIN 5A"/>
    <property type="match status" value="1"/>
</dbReference>
<dbReference type="SMART" id="SM00327">
    <property type="entry name" value="VWA"/>
    <property type="match status" value="1"/>
</dbReference>
<reference evidence="4 5" key="1">
    <citation type="journal article" date="2016" name="Mol. Biol. Evol.">
        <title>Comparative Genomics of Early-Diverging Mushroom-Forming Fungi Provides Insights into the Origins of Lignocellulose Decay Capabilities.</title>
        <authorList>
            <person name="Nagy L.G."/>
            <person name="Riley R."/>
            <person name="Tritt A."/>
            <person name="Adam C."/>
            <person name="Daum C."/>
            <person name="Floudas D."/>
            <person name="Sun H."/>
            <person name="Yadav J.S."/>
            <person name="Pangilinan J."/>
            <person name="Larsson K.H."/>
            <person name="Matsuura K."/>
            <person name="Barry K."/>
            <person name="Labutti K."/>
            <person name="Kuo R."/>
            <person name="Ohm R.A."/>
            <person name="Bhattacharya S.S."/>
            <person name="Shirouzu T."/>
            <person name="Yoshinaga Y."/>
            <person name="Martin F.M."/>
            <person name="Grigoriev I.V."/>
            <person name="Hibbett D.S."/>
        </authorList>
    </citation>
    <scope>NUCLEOTIDE SEQUENCE [LARGE SCALE GENOMIC DNA]</scope>
    <source>
        <strain evidence="4 5">HHB10207 ss-3</strain>
    </source>
</reference>
<dbReference type="SUPFAM" id="SSF53300">
    <property type="entry name" value="vWA-like"/>
    <property type="match status" value="1"/>
</dbReference>
<gene>
    <name evidence="4" type="ORF">SISSUDRAFT_1065750</name>
</gene>
<organism evidence="4 5">
    <name type="scientific">Sistotremastrum suecicum HHB10207 ss-3</name>
    <dbReference type="NCBI Taxonomy" id="1314776"/>
    <lineage>
        <taxon>Eukaryota</taxon>
        <taxon>Fungi</taxon>
        <taxon>Dikarya</taxon>
        <taxon>Basidiomycota</taxon>
        <taxon>Agaricomycotina</taxon>
        <taxon>Agaricomycetes</taxon>
        <taxon>Sistotremastrales</taxon>
        <taxon>Sistotremastraceae</taxon>
        <taxon>Sistotremastrum</taxon>
    </lineage>
</organism>
<evidence type="ECO:0000256" key="1">
    <source>
        <dbReference type="SAM" id="MobiDB-lite"/>
    </source>
</evidence>
<feature type="compositionally biased region" description="Low complexity" evidence="1">
    <location>
        <begin position="711"/>
        <end position="738"/>
    </location>
</feature>
<feature type="compositionally biased region" description="Polar residues" evidence="1">
    <location>
        <begin position="627"/>
        <end position="636"/>
    </location>
</feature>
<dbReference type="InterPro" id="IPR013694">
    <property type="entry name" value="VIT"/>
</dbReference>
<dbReference type="SMART" id="SM00609">
    <property type="entry name" value="VIT"/>
    <property type="match status" value="1"/>
</dbReference>
<proteinExistence type="predicted"/>
<dbReference type="Pfam" id="PF13768">
    <property type="entry name" value="VWA_3"/>
    <property type="match status" value="1"/>
</dbReference>
<dbReference type="Proteomes" id="UP000076798">
    <property type="component" value="Unassembled WGS sequence"/>
</dbReference>
<dbReference type="AlphaFoldDB" id="A0A165Z4Q2"/>
<evidence type="ECO:0000313" key="4">
    <source>
        <dbReference type="EMBL" id="KZT33934.1"/>
    </source>
</evidence>
<dbReference type="Gene3D" id="3.40.50.410">
    <property type="entry name" value="von Willebrand factor, type A domain"/>
    <property type="match status" value="1"/>
</dbReference>
<feature type="region of interest" description="Disordered" evidence="1">
    <location>
        <begin position="615"/>
        <end position="785"/>
    </location>
</feature>
<protein>
    <submittedName>
        <fullName evidence="4">VIT-domain-containing protein</fullName>
    </submittedName>
</protein>
<feature type="compositionally biased region" description="Basic and acidic residues" evidence="1">
    <location>
        <begin position="637"/>
        <end position="647"/>
    </location>
</feature>
<dbReference type="InterPro" id="IPR002035">
    <property type="entry name" value="VWF_A"/>
</dbReference>
<keyword evidence="5" id="KW-1185">Reference proteome</keyword>
<sequence length="949" mass="101893">MINLSQPFGLVTLSKDTPIYLPLKSVTVNAFIADVAARVTLTQRYVNIINTSIPTAAQYLFPIPAHAAVCGFEMKSSGGRVIKGIVKDTAEAEKEFQAAIADDKWAGILKEVTSDIFVISVGAIPPKEDIDIIVTYVETLMENDLLHQVRFALPTYFGQRYGRAPAVMHAESSDSKGAEFLATVTIQMSSNILSALSPSHEITLTELTPTTQIITLDPSVERATLDRDFVLSIQAEKLDEPRCMGEVDHEKDSVAMMLTLVPQFGLKTIPAQEYIFIIDRSGSMSGQNMAYAKSALLIFLKSLPDEEDTFFNVISFGSTTARLWGSSQPYNQWNVADAMGHVNSMNANMGGTELGNALDVAFMSRLGYLPTSMFVLTDGAIYQPEIVIGSVSQRVHAAGGVDSPRQIRVFTLGVGHGASTALCEGLARSGNGVCIMTTQSEEIEKKCIKLLATARVPPLGTMGSVSIDWGAQSSQFAKTTIPSLRQVPFDIPDVYPGNRFLVYAILSGTTEVPSFITLQGQSSSGHSFKLEVPVTTTTTSKSVGVRLPIHTLAAKRLIQELEDGDVRCIGLATSQGADTYRDVIREATVLYGEKYQLVSRFTSFIAVDRTPRVRVPRPKTPIAAPPDNTQDTSDTPAKNKDAVDKSNAELTDVDTTASRASPPLAEPKVDPSPASPPKNTQPPVANPPVPAGTDPLSGKLVPAASDPPLPVKSSTSSTPVSKGATPSAADPTDPSSPTVPRARRISRPGLLASKLRQGKSGPFQTFGGGQFIPKKSPSKPPPLKRRQAPMVVVGVLHHNYTVPKPGDTVGIQKSLHAPPKVSSSPQGSITAVATLQSYDGSFNFDNSLLSLIFSPNSTSSSPTINQGYQNTYARLQSLKLATPSFIKSSPNADKVWATALAAAYLHDRLADEKDVWVGLFEKARVFVERAMPGQVGVFERLVEEARSLI</sequence>
<feature type="compositionally biased region" description="Pro residues" evidence="1">
    <location>
        <begin position="673"/>
        <end position="690"/>
    </location>
</feature>
<feature type="domain" description="VIT" evidence="3">
    <location>
        <begin position="7"/>
        <end position="138"/>
    </location>
</feature>
<dbReference type="PROSITE" id="PS50234">
    <property type="entry name" value="VWFA"/>
    <property type="match status" value="1"/>
</dbReference>
<feature type="domain" description="VWFA" evidence="2">
    <location>
        <begin position="273"/>
        <end position="456"/>
    </location>
</feature>
<dbReference type="OrthoDB" id="1729737at2759"/>
<name>A0A165Z4Q2_9AGAM</name>
<accession>A0A165Z4Q2</accession>
<evidence type="ECO:0000259" key="3">
    <source>
        <dbReference type="PROSITE" id="PS51468"/>
    </source>
</evidence>
<evidence type="ECO:0000313" key="5">
    <source>
        <dbReference type="Proteomes" id="UP000076798"/>
    </source>
</evidence>
<dbReference type="PANTHER" id="PTHR45737:SF6">
    <property type="entry name" value="VON WILLEBRAND FACTOR A DOMAIN-CONTAINING PROTEIN 5A"/>
    <property type="match status" value="1"/>
</dbReference>
<dbReference type="PROSITE" id="PS51468">
    <property type="entry name" value="VIT"/>
    <property type="match status" value="1"/>
</dbReference>
<evidence type="ECO:0000259" key="2">
    <source>
        <dbReference type="PROSITE" id="PS50234"/>
    </source>
</evidence>